<accession>A0A1F5YGJ7</accession>
<gene>
    <name evidence="1" type="ORF">A2153_02820</name>
</gene>
<comment type="caution">
    <text evidence="1">The sequence shown here is derived from an EMBL/GenBank/DDBJ whole genome shotgun (WGS) entry which is preliminary data.</text>
</comment>
<name>A0A1F5YGJ7_9BACT</name>
<dbReference type="Gene3D" id="1.10.10.10">
    <property type="entry name" value="Winged helix-like DNA-binding domain superfamily/Winged helix DNA-binding domain"/>
    <property type="match status" value="1"/>
</dbReference>
<dbReference type="InterPro" id="IPR007367">
    <property type="entry name" value="DUF433"/>
</dbReference>
<sequence length="76" mass="8730">MIYQKYITIDKRIMAGKQIIKGTRIPVDLIVRKFAKTMDIDDLLKDYPRLTKEAVQAAIWYAGEVVGSEEIYPLSP</sequence>
<dbReference type="InterPro" id="IPR036388">
    <property type="entry name" value="WH-like_DNA-bd_sf"/>
</dbReference>
<protein>
    <recommendedName>
        <fullName evidence="3">Antitoxin</fullName>
    </recommendedName>
</protein>
<proteinExistence type="predicted"/>
<evidence type="ECO:0008006" key="3">
    <source>
        <dbReference type="Google" id="ProtNLM"/>
    </source>
</evidence>
<evidence type="ECO:0000313" key="2">
    <source>
        <dbReference type="Proteomes" id="UP000177396"/>
    </source>
</evidence>
<dbReference type="Proteomes" id="UP000177396">
    <property type="component" value="Unassembled WGS sequence"/>
</dbReference>
<dbReference type="AlphaFoldDB" id="A0A1F5YGJ7"/>
<dbReference type="Pfam" id="PF04255">
    <property type="entry name" value="DUF433"/>
    <property type="match status" value="1"/>
</dbReference>
<organism evidence="1 2">
    <name type="scientific">Candidatus Gottesmanbacteria bacterium RBG_16_38_7b</name>
    <dbReference type="NCBI Taxonomy" id="1798372"/>
    <lineage>
        <taxon>Bacteria</taxon>
        <taxon>Candidatus Gottesmaniibacteriota</taxon>
    </lineage>
</organism>
<dbReference type="EMBL" id="MFJB01000075">
    <property type="protein sequence ID" value="OGF98971.1"/>
    <property type="molecule type" value="Genomic_DNA"/>
</dbReference>
<reference evidence="1 2" key="1">
    <citation type="journal article" date="2016" name="Nat. Commun.">
        <title>Thousands of microbial genomes shed light on interconnected biogeochemical processes in an aquifer system.</title>
        <authorList>
            <person name="Anantharaman K."/>
            <person name="Brown C.T."/>
            <person name="Hug L.A."/>
            <person name="Sharon I."/>
            <person name="Castelle C.J."/>
            <person name="Probst A.J."/>
            <person name="Thomas B.C."/>
            <person name="Singh A."/>
            <person name="Wilkins M.J."/>
            <person name="Karaoz U."/>
            <person name="Brodie E.L."/>
            <person name="Williams K.H."/>
            <person name="Hubbard S.S."/>
            <person name="Banfield J.F."/>
        </authorList>
    </citation>
    <scope>NUCLEOTIDE SEQUENCE [LARGE SCALE GENOMIC DNA]</scope>
</reference>
<dbReference type="PANTHER" id="PTHR34849">
    <property type="entry name" value="SSL5025 PROTEIN"/>
    <property type="match status" value="1"/>
</dbReference>
<dbReference type="InterPro" id="IPR009057">
    <property type="entry name" value="Homeodomain-like_sf"/>
</dbReference>
<dbReference type="PANTHER" id="PTHR34849:SF3">
    <property type="entry name" value="SSR2962 PROTEIN"/>
    <property type="match status" value="1"/>
</dbReference>
<evidence type="ECO:0000313" key="1">
    <source>
        <dbReference type="EMBL" id="OGF98971.1"/>
    </source>
</evidence>
<dbReference type="SUPFAM" id="SSF46689">
    <property type="entry name" value="Homeodomain-like"/>
    <property type="match status" value="1"/>
</dbReference>